<organism evidence="7 8">
    <name type="scientific">Babesia microti (strain RI)</name>
    <dbReference type="NCBI Taxonomy" id="1133968"/>
    <lineage>
        <taxon>Eukaryota</taxon>
        <taxon>Sar</taxon>
        <taxon>Alveolata</taxon>
        <taxon>Apicomplexa</taxon>
        <taxon>Aconoidasida</taxon>
        <taxon>Piroplasmida</taxon>
        <taxon>Babesiidae</taxon>
        <taxon>Babesia</taxon>
    </lineage>
</organism>
<evidence type="ECO:0000313" key="7">
    <source>
        <dbReference type="EMBL" id="CTQ40914.1"/>
    </source>
</evidence>
<dbReference type="Gene3D" id="1.10.220.150">
    <property type="entry name" value="Arf GTPase activating protein"/>
    <property type="match status" value="1"/>
</dbReference>
<evidence type="ECO:0000256" key="1">
    <source>
        <dbReference type="ARBA" id="ARBA00022468"/>
    </source>
</evidence>
<dbReference type="InterPro" id="IPR038508">
    <property type="entry name" value="ArfGAP_dom_sf"/>
</dbReference>
<dbReference type="KEGG" id="bmic:BMR1_03g01575"/>
<gene>
    <name evidence="7" type="ORF">BMR1_03g01575</name>
</gene>
<sequence>MGMETDAKGYVSEKDRDGVFKTQLCLLENRTCFDCDAPNPSWLSLSFAIYLCLNCSGRHRQMGTHVSFVRSIDMDKFTVEQLARMTSGGNKRAKIYFDSKGIPRNSHGYSSKAAAIYKLLLDGDKTKIDSIDTSKIEGQDKKKIIDDDWFDQKMKSITPAKKLGARQIDNSEFDNLFTKTNPAVCDTNYPPFSYVDGNSEFMTPPPSNTYSTSTPHHQHNPYGGHFSSISNAYATNSFGDSSTFRTNTRVSNRENNDYWPAIEETAQNNIHELKEGIKYIISKGNVFYDKARNWFNNI</sequence>
<dbReference type="SUPFAM" id="SSF57863">
    <property type="entry name" value="ArfGap/RecO-like zinc finger"/>
    <property type="match status" value="1"/>
</dbReference>
<reference evidence="7 8" key="2">
    <citation type="journal article" date="2013" name="PLoS ONE">
        <title>Whole genome mapping and re-organization of the nuclear and mitochondrial genomes of Babesia microti isolates.</title>
        <authorList>
            <person name="Cornillot E."/>
            <person name="Dassouli A."/>
            <person name="Garg A."/>
            <person name="Pachikara N."/>
            <person name="Randazzo S."/>
            <person name="Depoix D."/>
            <person name="Carcy B."/>
            <person name="Delbecq S."/>
            <person name="Frutos R."/>
            <person name="Silva J.C."/>
            <person name="Sutton R."/>
            <person name="Krause P.J."/>
            <person name="Mamoun C.B."/>
        </authorList>
    </citation>
    <scope>NUCLEOTIDE SEQUENCE [LARGE SCALE GENOMIC DNA]</scope>
    <source>
        <strain evidence="7 8">RI</strain>
    </source>
</reference>
<protein>
    <submittedName>
        <fullName evidence="7">ADP-ribosylation factor GTPase-activating protein 2/3</fullName>
    </submittedName>
</protein>
<dbReference type="PRINTS" id="PR00405">
    <property type="entry name" value="REVINTRACTNG"/>
</dbReference>
<dbReference type="SMART" id="SM00105">
    <property type="entry name" value="ArfGap"/>
    <property type="match status" value="1"/>
</dbReference>
<dbReference type="CDD" id="cd08831">
    <property type="entry name" value="ArfGap_ArfGap2_3_like"/>
    <property type="match status" value="1"/>
</dbReference>
<dbReference type="PROSITE" id="PS50115">
    <property type="entry name" value="ARFGAP"/>
    <property type="match status" value="1"/>
</dbReference>
<name>A0A0K3AMI2_BABMR</name>
<keyword evidence="1" id="KW-0343">GTPase activation</keyword>
<feature type="domain" description="Arf-GAP" evidence="6">
    <location>
        <begin position="13"/>
        <end position="100"/>
    </location>
</feature>
<evidence type="ECO:0000256" key="5">
    <source>
        <dbReference type="PROSITE-ProRule" id="PRU00288"/>
    </source>
</evidence>
<dbReference type="OrthoDB" id="10266696at2759"/>
<keyword evidence="3 5" id="KW-0863">Zinc-finger</keyword>
<keyword evidence="2" id="KW-0479">Metal-binding</keyword>
<accession>A0A0K3AMI2</accession>
<dbReference type="InterPro" id="IPR037278">
    <property type="entry name" value="ARFGAP/RecO"/>
</dbReference>
<dbReference type="PANTHER" id="PTHR45686">
    <property type="entry name" value="ADP-RIBOSYLATION FACTOR GTPASE ACTIVATING PROTEIN 3, ISOFORM H-RELATED"/>
    <property type="match status" value="1"/>
</dbReference>
<evidence type="ECO:0000256" key="2">
    <source>
        <dbReference type="ARBA" id="ARBA00022723"/>
    </source>
</evidence>
<dbReference type="RefSeq" id="XP_012648925.1">
    <property type="nucleotide sequence ID" value="XM_012793471.1"/>
</dbReference>
<keyword evidence="8" id="KW-1185">Reference proteome</keyword>
<dbReference type="InterPro" id="IPR001164">
    <property type="entry name" value="ArfGAP_dom"/>
</dbReference>
<dbReference type="Proteomes" id="UP000002899">
    <property type="component" value="Chromosome III"/>
</dbReference>
<dbReference type="VEuPathDB" id="PiroplasmaDB:BMR1_03g01575"/>
<evidence type="ECO:0000256" key="4">
    <source>
        <dbReference type="ARBA" id="ARBA00022833"/>
    </source>
</evidence>
<dbReference type="GO" id="GO:0048205">
    <property type="term" value="P:COPI coating of Golgi vesicle"/>
    <property type="evidence" value="ECO:0007669"/>
    <property type="project" value="TreeGrafter"/>
</dbReference>
<dbReference type="GO" id="GO:0005096">
    <property type="term" value="F:GTPase activator activity"/>
    <property type="evidence" value="ECO:0007669"/>
    <property type="project" value="UniProtKB-KW"/>
</dbReference>
<dbReference type="Pfam" id="PF01412">
    <property type="entry name" value="ArfGap"/>
    <property type="match status" value="1"/>
</dbReference>
<proteinExistence type="predicted"/>
<dbReference type="EMBL" id="LN871598">
    <property type="protein sequence ID" value="CTQ40914.1"/>
    <property type="molecule type" value="Genomic_DNA"/>
</dbReference>
<evidence type="ECO:0000256" key="3">
    <source>
        <dbReference type="ARBA" id="ARBA00022771"/>
    </source>
</evidence>
<dbReference type="PANTHER" id="PTHR45686:SF4">
    <property type="entry name" value="ADP-RIBOSYLATION FACTOR GTPASE ACTIVATING PROTEIN 3, ISOFORM H"/>
    <property type="match status" value="1"/>
</dbReference>
<dbReference type="GeneID" id="24424950"/>
<dbReference type="GO" id="GO:0008270">
    <property type="term" value="F:zinc ion binding"/>
    <property type="evidence" value="ECO:0007669"/>
    <property type="project" value="UniProtKB-KW"/>
</dbReference>
<evidence type="ECO:0000259" key="6">
    <source>
        <dbReference type="PROSITE" id="PS50115"/>
    </source>
</evidence>
<evidence type="ECO:0000313" key="8">
    <source>
        <dbReference type="Proteomes" id="UP000002899"/>
    </source>
</evidence>
<dbReference type="AlphaFoldDB" id="A0A0K3AMI2"/>
<reference evidence="7 8" key="1">
    <citation type="journal article" date="2012" name="Nucleic Acids Res.">
        <title>Sequencing of the smallest Apicomplexan genome from the human pathogen Babesia microti.</title>
        <authorList>
            <person name="Cornillot E."/>
            <person name="Hadj-Kaddour K."/>
            <person name="Dassouli A."/>
            <person name="Noel B."/>
            <person name="Ranwez V."/>
            <person name="Vacherie B."/>
            <person name="Augagneur Y."/>
            <person name="Bres V."/>
            <person name="Duclos A."/>
            <person name="Randazzo S."/>
            <person name="Carcy B."/>
            <person name="Debierre-Grockiego F."/>
            <person name="Delbecq S."/>
            <person name="Moubri-Menage K."/>
            <person name="Shams-Eldin H."/>
            <person name="Usmani-Brown S."/>
            <person name="Bringaud F."/>
            <person name="Wincker P."/>
            <person name="Vivares C.P."/>
            <person name="Schwarz R.T."/>
            <person name="Schetters T.P."/>
            <person name="Krause P.J."/>
            <person name="Gorenflot A."/>
            <person name="Berry V."/>
            <person name="Barbe V."/>
            <person name="Ben Mamoun C."/>
        </authorList>
    </citation>
    <scope>NUCLEOTIDE SEQUENCE [LARGE SCALE GENOMIC DNA]</scope>
    <source>
        <strain evidence="7 8">RI</strain>
    </source>
</reference>
<reference evidence="7 8" key="3">
    <citation type="journal article" date="2016" name="Sci. Rep.">
        <title>Genome-wide diversity and gene expression profiling of Babesia microti isolates identify polymorphic genes that mediate host-pathogen interactions.</title>
        <authorList>
            <person name="Silva J.C."/>
            <person name="Cornillot E."/>
            <person name="McCracken C."/>
            <person name="Usmani-Brown S."/>
            <person name="Dwivedi A."/>
            <person name="Ifeonu O.O."/>
            <person name="Crabtree J."/>
            <person name="Gotia H.T."/>
            <person name="Virji A.Z."/>
            <person name="Reynes C."/>
            <person name="Colinge J."/>
            <person name="Kumar V."/>
            <person name="Lawres L."/>
            <person name="Pazzi J.E."/>
            <person name="Pablo J.V."/>
            <person name="Hung C."/>
            <person name="Brancato J."/>
            <person name="Kumari P."/>
            <person name="Orvis J."/>
            <person name="Tretina K."/>
            <person name="Chibucos M."/>
            <person name="Ott S."/>
            <person name="Sadzewicz L."/>
            <person name="Sengamalay N."/>
            <person name="Shetty A.C."/>
            <person name="Su Q."/>
            <person name="Tallon L."/>
            <person name="Fraser C.M."/>
            <person name="Frutos R."/>
            <person name="Molina D.M."/>
            <person name="Krause P.J."/>
            <person name="Ben Mamoun C."/>
        </authorList>
    </citation>
    <scope>NUCLEOTIDE SEQUENCE [LARGE SCALE GENOMIC DNA]</scope>
    <source>
        <strain evidence="7 8">RI</strain>
    </source>
</reference>
<keyword evidence="4" id="KW-0862">Zinc</keyword>
<dbReference type="GO" id="GO:0000139">
    <property type="term" value="C:Golgi membrane"/>
    <property type="evidence" value="ECO:0007669"/>
    <property type="project" value="GOC"/>
</dbReference>